<comment type="caution">
    <text evidence="2">The sequence shown here is derived from an EMBL/GenBank/DDBJ whole genome shotgun (WGS) entry which is preliminary data.</text>
</comment>
<evidence type="ECO:0000313" key="2">
    <source>
        <dbReference type="EMBL" id="RZO23089.1"/>
    </source>
</evidence>
<organism evidence="2 3">
    <name type="scientific">SAR92 clade bacterium</name>
    <dbReference type="NCBI Taxonomy" id="2315479"/>
    <lineage>
        <taxon>Bacteria</taxon>
        <taxon>Pseudomonadati</taxon>
        <taxon>Pseudomonadota</taxon>
        <taxon>Gammaproteobacteria</taxon>
        <taxon>Cellvibrionales</taxon>
        <taxon>Porticoccaceae</taxon>
        <taxon>SAR92 clade</taxon>
    </lineage>
</organism>
<reference evidence="2 3" key="1">
    <citation type="submission" date="2019-02" db="EMBL/GenBank/DDBJ databases">
        <title>Prokaryotic population dynamics and viral predation in marine succession experiment using metagenomics: the confinement effect.</title>
        <authorList>
            <person name="Haro-Moreno J.M."/>
            <person name="Rodriguez-Valera F."/>
            <person name="Lopez-Perez M."/>
        </authorList>
    </citation>
    <scope>NUCLEOTIDE SEQUENCE [LARGE SCALE GENOMIC DNA]</scope>
    <source>
        <strain evidence="2">MED-G170</strain>
    </source>
</reference>
<feature type="transmembrane region" description="Helical" evidence="1">
    <location>
        <begin position="99"/>
        <end position="117"/>
    </location>
</feature>
<evidence type="ECO:0000313" key="3">
    <source>
        <dbReference type="Proteomes" id="UP000315889"/>
    </source>
</evidence>
<feature type="transmembrane region" description="Helical" evidence="1">
    <location>
        <begin position="68"/>
        <end position="87"/>
    </location>
</feature>
<name>A0A520MPD7_9GAMM</name>
<feature type="transmembrane region" description="Helical" evidence="1">
    <location>
        <begin position="40"/>
        <end position="62"/>
    </location>
</feature>
<evidence type="ECO:0008006" key="4">
    <source>
        <dbReference type="Google" id="ProtNLM"/>
    </source>
</evidence>
<evidence type="ECO:0000256" key="1">
    <source>
        <dbReference type="SAM" id="Phobius"/>
    </source>
</evidence>
<keyword evidence="1" id="KW-0812">Transmembrane</keyword>
<keyword evidence="1" id="KW-0472">Membrane</keyword>
<dbReference type="EMBL" id="SHBP01000001">
    <property type="protein sequence ID" value="RZO23089.1"/>
    <property type="molecule type" value="Genomic_DNA"/>
</dbReference>
<dbReference type="Proteomes" id="UP000315889">
    <property type="component" value="Unassembled WGS sequence"/>
</dbReference>
<dbReference type="AlphaFoldDB" id="A0A520MPD7"/>
<feature type="transmembrane region" description="Helical" evidence="1">
    <location>
        <begin position="6"/>
        <end position="28"/>
    </location>
</feature>
<feature type="transmembrane region" description="Helical" evidence="1">
    <location>
        <begin position="123"/>
        <end position="142"/>
    </location>
</feature>
<accession>A0A520MPD7</accession>
<keyword evidence="1" id="KW-1133">Transmembrane helix</keyword>
<gene>
    <name evidence="2" type="ORF">EVB03_01645</name>
</gene>
<proteinExistence type="predicted"/>
<protein>
    <recommendedName>
        <fullName evidence="4">DUF2306 domain-containing protein</fullName>
    </recommendedName>
</protein>
<sequence length="156" mass="17631">MVIFFSIFGTIHTVLTILAILAGGYVLFQTRSKQISKVATLLYIPLMLLINVMALLLVKLFHFGPFHVLAYSLLALTLGALLCLTLWKSQLNWRYWHFLALVWSYMGLLTVFVSGYLVELPFISYGIPFVASVVCVSLPMLMGGHQIILRKKAFFL</sequence>